<gene>
    <name evidence="1" type="ORF">EUAN_16390</name>
</gene>
<reference evidence="1 2" key="1">
    <citation type="submission" date="2016-09" db="EMBL/GenBank/DDBJ databases">
        <title>Genome sequence of Eubacterium angustum.</title>
        <authorList>
            <person name="Poehlein A."/>
            <person name="Daniel R."/>
        </authorList>
    </citation>
    <scope>NUCLEOTIDE SEQUENCE [LARGE SCALE GENOMIC DNA]</scope>
    <source>
        <strain evidence="1 2">DSM 1989</strain>
    </source>
</reference>
<dbReference type="EMBL" id="MKIE01000006">
    <property type="protein sequence ID" value="OHW61876.1"/>
    <property type="molecule type" value="Genomic_DNA"/>
</dbReference>
<dbReference type="RefSeq" id="WP_071063491.1">
    <property type="nucleotide sequence ID" value="NZ_MKIE01000006.1"/>
</dbReference>
<accession>A0A1S1V5E6</accession>
<proteinExistence type="predicted"/>
<evidence type="ECO:0000313" key="2">
    <source>
        <dbReference type="Proteomes" id="UP000180254"/>
    </source>
</evidence>
<dbReference type="AlphaFoldDB" id="A0A1S1V5E6"/>
<comment type="caution">
    <text evidence="1">The sequence shown here is derived from an EMBL/GenBank/DDBJ whole genome shotgun (WGS) entry which is preliminary data.</text>
</comment>
<dbReference type="Gene3D" id="3.40.50.2000">
    <property type="entry name" value="Glycogen Phosphorylase B"/>
    <property type="match status" value="1"/>
</dbReference>
<evidence type="ECO:0008006" key="3">
    <source>
        <dbReference type="Google" id="ProtNLM"/>
    </source>
</evidence>
<protein>
    <recommendedName>
        <fullName evidence="3">Glycosyl transferases group 1</fullName>
    </recommendedName>
</protein>
<organism evidence="1 2">
    <name type="scientific">Andreesenia angusta</name>
    <dbReference type="NCBI Taxonomy" id="39480"/>
    <lineage>
        <taxon>Bacteria</taxon>
        <taxon>Bacillati</taxon>
        <taxon>Bacillota</taxon>
        <taxon>Tissierellia</taxon>
        <taxon>Tissierellales</taxon>
        <taxon>Gottschalkiaceae</taxon>
        <taxon>Andreesenia</taxon>
    </lineage>
</organism>
<evidence type="ECO:0000313" key="1">
    <source>
        <dbReference type="EMBL" id="OHW61876.1"/>
    </source>
</evidence>
<dbReference type="OrthoDB" id="2022569at2"/>
<name>A0A1S1V5E6_9FIRM</name>
<dbReference type="SUPFAM" id="SSF53756">
    <property type="entry name" value="UDP-Glycosyltransferase/glycogen phosphorylase"/>
    <property type="match status" value="1"/>
</dbReference>
<dbReference type="STRING" id="39480.EUAN_16390"/>
<dbReference type="Proteomes" id="UP000180254">
    <property type="component" value="Unassembled WGS sequence"/>
</dbReference>
<keyword evidence="2" id="KW-1185">Reference proteome</keyword>
<sequence length="441" mass="50828">MDLKEEYPKVLILSDATWSNSNNIGNTYTNLFGGWDPERIAMVYARGDLPENKICNKYFQIAESRIIRRFFDKSVKTGIEIAQDTAKLEDYDIEVDVEASRKLYSFFKKFRWNIFLLARNMLWKIGKWKTSELDEFIDSYDPDVIFALACEGSYINDLQQYIIKKSNRKAAIYFVDDIYSMRQFSLSPIFWLNRIISRSGLRKTTSMCDKVYTIISDQKEEYDRCFGKSSEVINKGGNFSGDMPKPTARKNPMKLIYSGNISAVGRWETLAQVGRALDSINSEGDRAHLYISTTDVLNAKMKKAFESCKSIKFKGKLPIEEVEEFQNSADILVHVEAFNIRDRLKTRLSFSTKLVDYFERGRCILAIGWDESASIIYLRENDAAFVVDDLGALENELRKLIFSPELVEEYGEKGWELGKSNHGIEDIRQRLREGLLSLSEG</sequence>